<dbReference type="EMBL" id="WNHB01000025">
    <property type="protein sequence ID" value="MTT33023.1"/>
    <property type="molecule type" value="Genomic_DNA"/>
</dbReference>
<evidence type="ECO:0000313" key="3">
    <source>
        <dbReference type="Proteomes" id="UP000440978"/>
    </source>
</evidence>
<accession>A0A6N8CUW9</accession>
<dbReference type="AlphaFoldDB" id="A0A6N8CUW9"/>
<dbReference type="SUPFAM" id="SSF51658">
    <property type="entry name" value="Xylose isomerase-like"/>
    <property type="match status" value="1"/>
</dbReference>
<dbReference type="InterPro" id="IPR036237">
    <property type="entry name" value="Xyl_isomerase-like_sf"/>
</dbReference>
<proteinExistence type="predicted"/>
<dbReference type="InterPro" id="IPR050312">
    <property type="entry name" value="IolE/XylAMocC-like"/>
</dbReference>
<evidence type="ECO:0000259" key="1">
    <source>
        <dbReference type="Pfam" id="PF01261"/>
    </source>
</evidence>
<organism evidence="2 3">
    <name type="scientific">Terrilactibacillus tamarindi</name>
    <dbReference type="NCBI Taxonomy" id="2599694"/>
    <lineage>
        <taxon>Bacteria</taxon>
        <taxon>Bacillati</taxon>
        <taxon>Bacillota</taxon>
        <taxon>Bacilli</taxon>
        <taxon>Bacillales</taxon>
        <taxon>Bacillaceae</taxon>
        <taxon>Terrilactibacillus</taxon>
    </lineage>
</organism>
<gene>
    <name evidence="2" type="ORF">GMB86_13500</name>
</gene>
<dbReference type="OrthoDB" id="9798407at2"/>
<evidence type="ECO:0000313" key="2">
    <source>
        <dbReference type="EMBL" id="MTT33023.1"/>
    </source>
</evidence>
<reference evidence="2 3" key="1">
    <citation type="submission" date="2019-11" db="EMBL/GenBank/DDBJ databases">
        <title>Terrilactibacillus tamarindus sp. nov. BCM23-1 isolated from bark of Tamarindus indica.</title>
        <authorList>
            <person name="Kingkaew E."/>
            <person name="Tanasupawat S."/>
        </authorList>
    </citation>
    <scope>NUCLEOTIDE SEQUENCE [LARGE SCALE GENOMIC DNA]</scope>
    <source>
        <strain evidence="2 3">BCM23-1</strain>
    </source>
</reference>
<comment type="caution">
    <text evidence="2">The sequence shown here is derived from an EMBL/GenBank/DDBJ whole genome shotgun (WGS) entry which is preliminary data.</text>
</comment>
<sequence>MKPIALQLWSVKDVCEKDFFGTLEKISEMGYEGIEFAGYYDQPAQKIKEKCTDLGLKVVASHISAEKIVNDLDNVISFEKELGNNYIVCPYASYDTKNEWTSFASKLKIACKKIEESGMTLVYHNHHLEFHKLEDTYILDYLLETVPHLKAELDTYWIQYAGEDVVSYMSQYKNRTPFIHLKDMKKNPVESTEIGEGILDITSFVKQAEDQGVEWLIIEQEAFNKPPLESVEVGLNNLRKLIGGI</sequence>
<name>A0A6N8CUW9_9BACI</name>
<dbReference type="PANTHER" id="PTHR12110:SF41">
    <property type="entry name" value="INOSOSE DEHYDRATASE"/>
    <property type="match status" value="1"/>
</dbReference>
<feature type="domain" description="Xylose isomerase-like TIM barrel" evidence="1">
    <location>
        <begin position="23"/>
        <end position="240"/>
    </location>
</feature>
<dbReference type="PANTHER" id="PTHR12110">
    <property type="entry name" value="HYDROXYPYRUVATE ISOMERASE"/>
    <property type="match status" value="1"/>
</dbReference>
<keyword evidence="3" id="KW-1185">Reference proteome</keyword>
<dbReference type="Proteomes" id="UP000440978">
    <property type="component" value="Unassembled WGS sequence"/>
</dbReference>
<dbReference type="Pfam" id="PF01261">
    <property type="entry name" value="AP_endonuc_2"/>
    <property type="match status" value="1"/>
</dbReference>
<dbReference type="Gene3D" id="3.20.20.150">
    <property type="entry name" value="Divalent-metal-dependent TIM barrel enzymes"/>
    <property type="match status" value="1"/>
</dbReference>
<dbReference type="InterPro" id="IPR013022">
    <property type="entry name" value="Xyl_isomerase-like_TIM-brl"/>
</dbReference>
<protein>
    <submittedName>
        <fullName evidence="2">TIM barrel protein</fullName>
    </submittedName>
</protein>
<dbReference type="RefSeq" id="WP_155220793.1">
    <property type="nucleotide sequence ID" value="NZ_WNHB01000025.1"/>
</dbReference>